<evidence type="ECO:0000313" key="1">
    <source>
        <dbReference type="EMBL" id="PJG51347.1"/>
    </source>
</evidence>
<reference evidence="1 2" key="1">
    <citation type="submission" date="2017-11" db="EMBL/GenBank/DDBJ databases">
        <title>Bradyrhizobium forestalis sp. nov., an efficient nitrogen-fixing bacterium isolated from nodules of forest legume species in the Amazon.</title>
        <authorList>
            <person name="Costa E.M."/>
            <person name="Guimaraes A."/>
            <person name="Carvalho T.S."/>
            <person name="Rodrigues T.L."/>
            <person name="Ribeiro P.R.A."/>
            <person name="Lebbe L."/>
            <person name="Willems A."/>
            <person name="Moreira F.M.S."/>
        </authorList>
    </citation>
    <scope>NUCLEOTIDE SEQUENCE [LARGE SCALE GENOMIC DNA]</scope>
    <source>
        <strain evidence="1 2">INPA54B</strain>
    </source>
</reference>
<organism evidence="1 2">
    <name type="scientific">Bradyrhizobium forestalis</name>
    <dbReference type="NCBI Taxonomy" id="1419263"/>
    <lineage>
        <taxon>Bacteria</taxon>
        <taxon>Pseudomonadati</taxon>
        <taxon>Pseudomonadota</taxon>
        <taxon>Alphaproteobacteria</taxon>
        <taxon>Hyphomicrobiales</taxon>
        <taxon>Nitrobacteraceae</taxon>
        <taxon>Bradyrhizobium</taxon>
    </lineage>
</organism>
<keyword evidence="2" id="KW-1185">Reference proteome</keyword>
<evidence type="ECO:0000313" key="2">
    <source>
        <dbReference type="Proteomes" id="UP000231194"/>
    </source>
</evidence>
<dbReference type="AlphaFoldDB" id="A0A2M8R0J4"/>
<gene>
    <name evidence="1" type="ORF">CVM73_31300</name>
</gene>
<proteinExistence type="predicted"/>
<comment type="caution">
    <text evidence="1">The sequence shown here is derived from an EMBL/GenBank/DDBJ whole genome shotgun (WGS) entry which is preliminary data.</text>
</comment>
<dbReference type="Proteomes" id="UP000231194">
    <property type="component" value="Unassembled WGS sequence"/>
</dbReference>
<name>A0A2M8R0J4_9BRAD</name>
<dbReference type="EMBL" id="PGVG01000038">
    <property type="protein sequence ID" value="PJG51347.1"/>
    <property type="molecule type" value="Genomic_DNA"/>
</dbReference>
<protein>
    <submittedName>
        <fullName evidence="1">Uncharacterized protein</fullName>
    </submittedName>
</protein>
<accession>A0A2M8R0J4</accession>
<sequence>MRTGGDEIMGITLDIQGLEFALLATDHDINGTGLDKALYRPGAFVFRMGATTHRIQLSWEDGLSHEDVIITWKR</sequence>